<reference evidence="3" key="1">
    <citation type="submission" date="2017-10" db="EMBL/GenBank/DDBJ databases">
        <title>Whole genome sequencing of members of genus Pseudoxanthomonas.</title>
        <authorList>
            <person name="Kumar S."/>
            <person name="Bansal K."/>
            <person name="Kaur A."/>
            <person name="Patil P."/>
            <person name="Sharma S."/>
            <person name="Patil P.B."/>
        </authorList>
    </citation>
    <scope>NUCLEOTIDE SEQUENCE</scope>
    <source>
        <strain evidence="3">DSM 22914</strain>
    </source>
</reference>
<evidence type="ECO:0000313" key="4">
    <source>
        <dbReference type="Proteomes" id="UP000717981"/>
    </source>
</evidence>
<name>A0A921P0M4_9GAMM</name>
<feature type="compositionally biased region" description="Basic residues" evidence="1">
    <location>
        <begin position="131"/>
        <end position="141"/>
    </location>
</feature>
<evidence type="ECO:0000313" key="3">
    <source>
        <dbReference type="EMBL" id="KAF1687077.1"/>
    </source>
</evidence>
<feature type="region of interest" description="Disordered" evidence="1">
    <location>
        <begin position="94"/>
        <end position="141"/>
    </location>
</feature>
<feature type="signal peptide" evidence="2">
    <location>
        <begin position="1"/>
        <end position="38"/>
    </location>
</feature>
<organism evidence="3 4">
    <name type="scientific">Pseudoxanthomonas taiwanensis</name>
    <dbReference type="NCBI Taxonomy" id="176598"/>
    <lineage>
        <taxon>Bacteria</taxon>
        <taxon>Pseudomonadati</taxon>
        <taxon>Pseudomonadota</taxon>
        <taxon>Gammaproteobacteria</taxon>
        <taxon>Lysobacterales</taxon>
        <taxon>Lysobacteraceae</taxon>
        <taxon>Pseudoxanthomonas</taxon>
    </lineage>
</organism>
<keyword evidence="4" id="KW-1185">Reference proteome</keyword>
<dbReference type="OrthoDB" id="6058241at2"/>
<dbReference type="RefSeq" id="WP_162125207.1">
    <property type="nucleotide sequence ID" value="NZ_PDWK01000068.1"/>
</dbReference>
<dbReference type="AlphaFoldDB" id="A0A921P0M4"/>
<proteinExistence type="predicted"/>
<sequence length="141" mass="16044">MERTTMTATHSRPRWIPAALLAVALGAGAAFAPAPAKAADVQVRVLVDVAELIFRSGRPYYYERGHYHPVVVEYDHWHRPVYYRYVPRPVVVHHHHHAPPPPRKVVVHHHAPPPPLHHDHRASCRGPDRHPGKRHGRGHGR</sequence>
<evidence type="ECO:0000256" key="2">
    <source>
        <dbReference type="SAM" id="SignalP"/>
    </source>
</evidence>
<accession>A0A921P0M4</accession>
<feature type="chain" id="PRO_5037365087" evidence="2">
    <location>
        <begin position="39"/>
        <end position="141"/>
    </location>
</feature>
<protein>
    <submittedName>
        <fullName evidence="3">Uncharacterized protein</fullName>
    </submittedName>
</protein>
<keyword evidence="2" id="KW-0732">Signal</keyword>
<evidence type="ECO:0000256" key="1">
    <source>
        <dbReference type="SAM" id="MobiDB-lite"/>
    </source>
</evidence>
<dbReference type="Proteomes" id="UP000717981">
    <property type="component" value="Unassembled WGS sequence"/>
</dbReference>
<comment type="caution">
    <text evidence="3">The sequence shown here is derived from an EMBL/GenBank/DDBJ whole genome shotgun (WGS) entry which is preliminary data.</text>
</comment>
<dbReference type="EMBL" id="PDWK01000068">
    <property type="protein sequence ID" value="KAF1687077.1"/>
    <property type="molecule type" value="Genomic_DNA"/>
</dbReference>
<gene>
    <name evidence="3" type="ORF">CR938_11825</name>
</gene>